<evidence type="ECO:0000256" key="2">
    <source>
        <dbReference type="SAM" id="MobiDB-lite"/>
    </source>
</evidence>
<keyword evidence="5" id="KW-1185">Reference proteome</keyword>
<dbReference type="GO" id="GO:0042602">
    <property type="term" value="F:riboflavin reductase (NADPH) activity"/>
    <property type="evidence" value="ECO:0007669"/>
    <property type="project" value="TreeGrafter"/>
</dbReference>
<gene>
    <name evidence="4" type="ORF">FHS34_007756</name>
</gene>
<feature type="compositionally biased region" description="Gly residues" evidence="2">
    <location>
        <begin position="31"/>
        <end position="51"/>
    </location>
</feature>
<dbReference type="PANTHER" id="PTHR30466">
    <property type="entry name" value="FLAVIN REDUCTASE"/>
    <property type="match status" value="1"/>
</dbReference>
<accession>A0A7W9Q269</accession>
<protein>
    <submittedName>
        <fullName evidence="4">Flavin reductase (DIM6/NTAB) family NADH-FMN oxidoreductase RutF</fullName>
    </submittedName>
</protein>
<evidence type="ECO:0000256" key="1">
    <source>
        <dbReference type="ARBA" id="ARBA00023002"/>
    </source>
</evidence>
<dbReference type="InterPro" id="IPR002563">
    <property type="entry name" value="Flavin_Rdtase-like_dom"/>
</dbReference>
<dbReference type="EMBL" id="JACHJK010000023">
    <property type="protein sequence ID" value="MBB5932246.1"/>
    <property type="molecule type" value="Genomic_DNA"/>
</dbReference>
<feature type="domain" description="Flavin reductase like" evidence="3">
    <location>
        <begin position="104"/>
        <end position="249"/>
    </location>
</feature>
<sequence length="256" mass="25305">MADENGTRNADGTPATAERPNAHPARAADPSGGGAADASGGGEPVPGGGNAVPGADGQATPGAGGKSGAGGGDVVPSEGGEATSGGGGAAGAGGGQGAEPDGFFGRLDPDMCVVTAVAGGERAGCLVGFASQVSIRPPRFAVWLSKANHTYRVARAARCLTVHLLTRDQRDLARLFGGETGDEIDKFAGLDWREGHAGAIVLDGAAAWFVGTVVHRVDGGDHVGHVLEPVQWGEGPDGPLLRLSDAVTIEAGHPVD</sequence>
<evidence type="ECO:0000259" key="3">
    <source>
        <dbReference type="SMART" id="SM00903"/>
    </source>
</evidence>
<dbReference type="InterPro" id="IPR012349">
    <property type="entry name" value="Split_barrel_FMN-bd"/>
</dbReference>
<feature type="compositionally biased region" description="Gly residues" evidence="2">
    <location>
        <begin position="82"/>
        <end position="97"/>
    </location>
</feature>
<dbReference type="SMART" id="SM00903">
    <property type="entry name" value="Flavin_Reduct"/>
    <property type="match status" value="1"/>
</dbReference>
<reference evidence="4 5" key="1">
    <citation type="submission" date="2020-08" db="EMBL/GenBank/DDBJ databases">
        <title>Genomic Encyclopedia of Type Strains, Phase III (KMG-III): the genomes of soil and plant-associated and newly described type strains.</title>
        <authorList>
            <person name="Whitman W."/>
        </authorList>
    </citation>
    <scope>NUCLEOTIDE SEQUENCE [LARGE SCALE GENOMIC DNA]</scope>
    <source>
        <strain evidence="4 5">CECT 3313</strain>
    </source>
</reference>
<feature type="compositionally biased region" description="Gly residues" evidence="2">
    <location>
        <begin position="62"/>
        <end position="73"/>
    </location>
</feature>
<proteinExistence type="predicted"/>
<feature type="region of interest" description="Disordered" evidence="2">
    <location>
        <begin position="1"/>
        <end position="102"/>
    </location>
</feature>
<dbReference type="Pfam" id="PF01613">
    <property type="entry name" value="Flavin_Reduct"/>
    <property type="match status" value="1"/>
</dbReference>
<dbReference type="AlphaFoldDB" id="A0A7W9Q269"/>
<keyword evidence="1" id="KW-0560">Oxidoreductase</keyword>
<name>A0A7W9Q269_9ACTN</name>
<organism evidence="4 5">
    <name type="scientific">Streptomyces echinatus</name>
    <dbReference type="NCBI Taxonomy" id="67293"/>
    <lineage>
        <taxon>Bacteria</taxon>
        <taxon>Bacillati</taxon>
        <taxon>Actinomycetota</taxon>
        <taxon>Actinomycetes</taxon>
        <taxon>Kitasatosporales</taxon>
        <taxon>Streptomycetaceae</taxon>
        <taxon>Streptomyces</taxon>
    </lineage>
</organism>
<dbReference type="GO" id="GO:0010181">
    <property type="term" value="F:FMN binding"/>
    <property type="evidence" value="ECO:0007669"/>
    <property type="project" value="InterPro"/>
</dbReference>
<dbReference type="Gene3D" id="2.30.110.10">
    <property type="entry name" value="Electron Transport, Fmn-binding Protein, Chain A"/>
    <property type="match status" value="1"/>
</dbReference>
<evidence type="ECO:0000313" key="5">
    <source>
        <dbReference type="Proteomes" id="UP000585836"/>
    </source>
</evidence>
<dbReference type="Proteomes" id="UP000585836">
    <property type="component" value="Unassembled WGS sequence"/>
</dbReference>
<dbReference type="SUPFAM" id="SSF50475">
    <property type="entry name" value="FMN-binding split barrel"/>
    <property type="match status" value="1"/>
</dbReference>
<dbReference type="InterPro" id="IPR050268">
    <property type="entry name" value="NADH-dep_flavin_reductase"/>
</dbReference>
<dbReference type="PANTHER" id="PTHR30466:SF15">
    <property type="entry name" value="POSSIBLE OXIDOREDUCTASE"/>
    <property type="match status" value="1"/>
</dbReference>
<evidence type="ECO:0000313" key="4">
    <source>
        <dbReference type="EMBL" id="MBB5932246.1"/>
    </source>
</evidence>
<comment type="caution">
    <text evidence="4">The sequence shown here is derived from an EMBL/GenBank/DDBJ whole genome shotgun (WGS) entry which is preliminary data.</text>
</comment>